<reference evidence="10 11" key="1">
    <citation type="journal article" date="2011" name="Science">
        <title>The Selaginella genome identifies genetic changes associated with the evolution of vascular plants.</title>
        <authorList>
            <person name="Banks J.A."/>
            <person name="Nishiyama T."/>
            <person name="Hasebe M."/>
            <person name="Bowman J.L."/>
            <person name="Gribskov M."/>
            <person name="dePamphilis C."/>
            <person name="Albert V.A."/>
            <person name="Aono N."/>
            <person name="Aoyama T."/>
            <person name="Ambrose B.A."/>
            <person name="Ashton N.W."/>
            <person name="Axtell M.J."/>
            <person name="Barker E."/>
            <person name="Barker M.S."/>
            <person name="Bennetzen J.L."/>
            <person name="Bonawitz N.D."/>
            <person name="Chapple C."/>
            <person name="Cheng C."/>
            <person name="Correa L.G."/>
            <person name="Dacre M."/>
            <person name="DeBarry J."/>
            <person name="Dreyer I."/>
            <person name="Elias M."/>
            <person name="Engstrom E.M."/>
            <person name="Estelle M."/>
            <person name="Feng L."/>
            <person name="Finet C."/>
            <person name="Floyd S.K."/>
            <person name="Frommer W.B."/>
            <person name="Fujita T."/>
            <person name="Gramzow L."/>
            <person name="Gutensohn M."/>
            <person name="Harholt J."/>
            <person name="Hattori M."/>
            <person name="Heyl A."/>
            <person name="Hirai T."/>
            <person name="Hiwatashi Y."/>
            <person name="Ishikawa M."/>
            <person name="Iwata M."/>
            <person name="Karol K.G."/>
            <person name="Koehler B."/>
            <person name="Kolukisaoglu U."/>
            <person name="Kubo M."/>
            <person name="Kurata T."/>
            <person name="Lalonde S."/>
            <person name="Li K."/>
            <person name="Li Y."/>
            <person name="Litt A."/>
            <person name="Lyons E."/>
            <person name="Manning G."/>
            <person name="Maruyama T."/>
            <person name="Michael T.P."/>
            <person name="Mikami K."/>
            <person name="Miyazaki S."/>
            <person name="Morinaga S."/>
            <person name="Murata T."/>
            <person name="Mueller-Roeber B."/>
            <person name="Nelson D.R."/>
            <person name="Obara M."/>
            <person name="Oguri Y."/>
            <person name="Olmstead R.G."/>
            <person name="Onodera N."/>
            <person name="Petersen B.L."/>
            <person name="Pils B."/>
            <person name="Prigge M."/>
            <person name="Rensing S.A."/>
            <person name="Riano-Pachon D.M."/>
            <person name="Roberts A.W."/>
            <person name="Sato Y."/>
            <person name="Scheller H.V."/>
            <person name="Schulz B."/>
            <person name="Schulz C."/>
            <person name="Shakirov E.V."/>
            <person name="Shibagaki N."/>
            <person name="Shinohara N."/>
            <person name="Shippen D.E."/>
            <person name="Soerensen I."/>
            <person name="Sotooka R."/>
            <person name="Sugimoto N."/>
            <person name="Sugita M."/>
            <person name="Sumikawa N."/>
            <person name="Tanurdzic M."/>
            <person name="Theissen G."/>
            <person name="Ulvskov P."/>
            <person name="Wakazuki S."/>
            <person name="Weng J.K."/>
            <person name="Willats W.W."/>
            <person name="Wipf D."/>
            <person name="Wolf P.G."/>
            <person name="Yang L."/>
            <person name="Zimmer A.D."/>
            <person name="Zhu Q."/>
            <person name="Mitros T."/>
            <person name="Hellsten U."/>
            <person name="Loque D."/>
            <person name="Otillar R."/>
            <person name="Salamov A."/>
            <person name="Schmutz J."/>
            <person name="Shapiro H."/>
            <person name="Lindquist E."/>
            <person name="Lucas S."/>
            <person name="Rokhsar D."/>
            <person name="Grigoriev I.V."/>
        </authorList>
    </citation>
    <scope>NUCLEOTIDE SEQUENCE [LARGE SCALE GENOMIC DNA]</scope>
</reference>
<evidence type="ECO:0000256" key="3">
    <source>
        <dbReference type="ARBA" id="ARBA00038028"/>
    </source>
</evidence>
<evidence type="ECO:0000256" key="7">
    <source>
        <dbReference type="SAM" id="Phobius"/>
    </source>
</evidence>
<evidence type="ECO:0000256" key="5">
    <source>
        <dbReference type="ARBA" id="ARBA00049507"/>
    </source>
</evidence>
<dbReference type="Gramene" id="EFJ08258">
    <property type="protein sequence ID" value="EFJ08258"/>
    <property type="gene ID" value="SELMODRAFT_131955"/>
</dbReference>
<dbReference type="AlphaFoldDB" id="D8RCH8"/>
<evidence type="ECO:0000313" key="10">
    <source>
        <dbReference type="EMBL" id="EFJ29854.1"/>
    </source>
</evidence>
<feature type="transmembrane region" description="Helical" evidence="7">
    <location>
        <begin position="102"/>
        <end position="124"/>
    </location>
</feature>
<dbReference type="InterPro" id="IPR050300">
    <property type="entry name" value="GDXG_lipolytic_enzyme"/>
</dbReference>
<dbReference type="Gramene" id="EFJ29854">
    <property type="protein sequence ID" value="EFJ29854"/>
    <property type="gene ID" value="SELMODRAFT_170246"/>
</dbReference>
<evidence type="ECO:0000259" key="8">
    <source>
        <dbReference type="Pfam" id="PF20434"/>
    </source>
</evidence>
<dbReference type="Gene3D" id="3.40.50.1820">
    <property type="entry name" value="alpha/beta hydrolase"/>
    <property type="match status" value="1"/>
</dbReference>
<keyword evidence="2" id="KW-0378">Hydrolase</keyword>
<dbReference type="eggNOG" id="KOG1516">
    <property type="taxonomic scope" value="Eukaryota"/>
</dbReference>
<dbReference type="Pfam" id="PF20434">
    <property type="entry name" value="BD-FAE"/>
    <property type="match status" value="1"/>
</dbReference>
<evidence type="ECO:0000256" key="1">
    <source>
        <dbReference type="ARBA" id="ARBA00004653"/>
    </source>
</evidence>
<dbReference type="PANTHER" id="PTHR48081:SF33">
    <property type="entry name" value="KYNURENINE FORMAMIDASE"/>
    <property type="match status" value="1"/>
</dbReference>
<gene>
    <name evidence="9" type="ORF">SELMODRAFT_131955</name>
    <name evidence="10" type="ORF">SELMODRAFT_170246</name>
</gene>
<dbReference type="KEGG" id="smo:SELMODRAFT_131955"/>
<proteinExistence type="inferred from homology"/>
<dbReference type="STRING" id="88036.D8RCH8"/>
<dbReference type="InterPro" id="IPR049492">
    <property type="entry name" value="BD-FAE-like_dom"/>
</dbReference>
<dbReference type="GO" id="GO:0000139">
    <property type="term" value="C:Golgi membrane"/>
    <property type="evidence" value="ECO:0000318"/>
    <property type="project" value="GO_Central"/>
</dbReference>
<dbReference type="FunCoup" id="D8RCH8">
    <property type="interactions" value="1205"/>
</dbReference>
<sequence length="426" mass="47924">MTVVRSKSFGGFACKETKVEIPDQQQDDELSRLISPSESFSFGHQQQRRRRSPSSEFSGQIQSQHSFREDVSHAASETYLLTRLTFKLLRYLGIGYRWMVKFIALSLYATFLMPGFIQVSWYYYFSKRVHRSIVYGDQPRNRLDLYLPEKTDGSKPAVAFVTGGAWIIGYKAWGALLGRQLVDRGVIVACIDYRNFPQGGISDMVADVSTALSFFCNNISSYGGNVDRLYLAGQSAGAHIASCALVNQARKEAIHGKCNLLWSATQFKAFFGISGGYNLFKLVDHFHNRGLYRSLFLSVMEGEGSLAQHSPEIVVSSREFQPAVPLLPTMVLCHGTADYSIPHSSSVSFAEALGRVNANVVTNFYKDKTHTDIIIQDPMRGGKDELLYDILEVIYRDNEAEVDRGRLDRRMLPEILLKLARKVSPF</sequence>
<keyword evidence="7" id="KW-0472">Membrane</keyword>
<dbReference type="EMBL" id="GL377675">
    <property type="protein sequence ID" value="EFJ08258.1"/>
    <property type="molecule type" value="Genomic_DNA"/>
</dbReference>
<feature type="domain" description="BD-FAE-like" evidence="8">
    <location>
        <begin position="143"/>
        <end position="353"/>
    </location>
</feature>
<name>D8RCH8_SELML</name>
<dbReference type="KEGG" id="smo:SELMODRAFT_170246"/>
<evidence type="ECO:0000313" key="9">
    <source>
        <dbReference type="EMBL" id="EFJ08258.1"/>
    </source>
</evidence>
<feature type="region of interest" description="Disordered" evidence="6">
    <location>
        <begin position="37"/>
        <end position="59"/>
    </location>
</feature>
<keyword evidence="7" id="KW-1133">Transmembrane helix</keyword>
<dbReference type="InterPro" id="IPR029058">
    <property type="entry name" value="AB_hydrolase_fold"/>
</dbReference>
<comment type="similarity">
    <text evidence="3">Belongs to the AB hydrolase superfamily. Isoprenylcysteine methylesterase family.</text>
</comment>
<keyword evidence="7" id="KW-0812">Transmembrane</keyword>
<dbReference type="GO" id="GO:0010296">
    <property type="term" value="F:prenylcysteine methylesterase activity"/>
    <property type="evidence" value="ECO:0000318"/>
    <property type="project" value="GO_Central"/>
</dbReference>
<dbReference type="EMBL" id="GL377576">
    <property type="protein sequence ID" value="EFJ29854.1"/>
    <property type="molecule type" value="Genomic_DNA"/>
</dbReference>
<keyword evidence="11" id="KW-1185">Reference proteome</keyword>
<accession>D8RCH8</accession>
<dbReference type="EC" id="3.1.1.n2" evidence="4"/>
<evidence type="ECO:0000256" key="4">
    <source>
        <dbReference type="ARBA" id="ARBA00038928"/>
    </source>
</evidence>
<dbReference type="SUPFAM" id="SSF53474">
    <property type="entry name" value="alpha/beta-Hydrolases"/>
    <property type="match status" value="1"/>
</dbReference>
<dbReference type="PANTHER" id="PTHR48081">
    <property type="entry name" value="AB HYDROLASE SUPERFAMILY PROTEIN C4A8.06C"/>
    <property type="match status" value="1"/>
</dbReference>
<dbReference type="GO" id="GO:0005789">
    <property type="term" value="C:endoplasmic reticulum membrane"/>
    <property type="evidence" value="ECO:0000318"/>
    <property type="project" value="GO_Central"/>
</dbReference>
<organism evidence="11">
    <name type="scientific">Selaginella moellendorffii</name>
    <name type="common">Spikemoss</name>
    <dbReference type="NCBI Taxonomy" id="88036"/>
    <lineage>
        <taxon>Eukaryota</taxon>
        <taxon>Viridiplantae</taxon>
        <taxon>Streptophyta</taxon>
        <taxon>Embryophyta</taxon>
        <taxon>Tracheophyta</taxon>
        <taxon>Lycopodiopsida</taxon>
        <taxon>Selaginellales</taxon>
        <taxon>Selaginellaceae</taxon>
        <taxon>Selaginella</taxon>
    </lineage>
</organism>
<comment type="subcellular location">
    <subcellularLocation>
        <location evidence="1">Golgi apparatus membrane</location>
        <topology evidence="1">Multi-pass membrane protein</topology>
    </subcellularLocation>
</comment>
<evidence type="ECO:0000313" key="11">
    <source>
        <dbReference type="Proteomes" id="UP000001514"/>
    </source>
</evidence>
<evidence type="ECO:0000256" key="2">
    <source>
        <dbReference type="ARBA" id="ARBA00022801"/>
    </source>
</evidence>
<protein>
    <recommendedName>
        <fullName evidence="4">protein-S-isoprenylcysteine alpha-carbonyl methylesterase</fullName>
        <ecNumber evidence="4">3.1.1.n2</ecNumber>
    </recommendedName>
</protein>
<dbReference type="OrthoDB" id="6495301at2759"/>
<dbReference type="HOGENOM" id="CLU_012494_2_4_1"/>
<comment type="catalytic activity">
    <reaction evidence="5">
        <text>[protein]-C-terminal S-[(2E,6E)-farnesyl]-L-cysteine methyl ester + H2O = [protein]-C-terminal S-[(2E,6E)-farnesyl]-L-cysteine + methanol + H(+)</text>
        <dbReference type="Rhea" id="RHEA:48520"/>
        <dbReference type="Rhea" id="RHEA-COMP:12125"/>
        <dbReference type="Rhea" id="RHEA-COMP:12126"/>
        <dbReference type="ChEBI" id="CHEBI:15377"/>
        <dbReference type="ChEBI" id="CHEBI:15378"/>
        <dbReference type="ChEBI" id="CHEBI:17790"/>
        <dbReference type="ChEBI" id="CHEBI:90510"/>
        <dbReference type="ChEBI" id="CHEBI:90511"/>
        <dbReference type="EC" id="3.1.1.n2"/>
    </reaction>
</comment>
<evidence type="ECO:0000256" key="6">
    <source>
        <dbReference type="SAM" id="MobiDB-lite"/>
    </source>
</evidence>
<dbReference type="InParanoid" id="D8RCH8"/>
<dbReference type="Proteomes" id="UP000001514">
    <property type="component" value="Unassembled WGS sequence"/>
</dbReference>
<dbReference type="OMA" id="GYRWMTR"/>